<comment type="caution">
    <text evidence="2">The sequence shown here is derived from an EMBL/GenBank/DDBJ whole genome shotgun (WGS) entry which is preliminary data.</text>
</comment>
<dbReference type="EMBL" id="JAMZDY010000001">
    <property type="protein sequence ID" value="MCP2371656.1"/>
    <property type="molecule type" value="Genomic_DNA"/>
</dbReference>
<keyword evidence="1" id="KW-1133">Transmembrane helix</keyword>
<dbReference type="Proteomes" id="UP001139722">
    <property type="component" value="Unassembled WGS sequence"/>
</dbReference>
<dbReference type="AlphaFoldDB" id="A0A9X2H1U6"/>
<keyword evidence="3" id="KW-1185">Reference proteome</keyword>
<name>A0A9X2H1U6_9MICO</name>
<reference evidence="2" key="1">
    <citation type="submission" date="2022-06" db="EMBL/GenBank/DDBJ databases">
        <title>Sequencing the genomes of 1000 actinobacteria strains.</title>
        <authorList>
            <person name="Klenk H.-P."/>
        </authorList>
    </citation>
    <scope>NUCLEOTIDE SEQUENCE</scope>
    <source>
        <strain evidence="2">DSM 22016</strain>
    </source>
</reference>
<proteinExistence type="predicted"/>
<keyword evidence="1" id="KW-0472">Membrane</keyword>
<feature type="transmembrane region" description="Helical" evidence="1">
    <location>
        <begin position="20"/>
        <end position="45"/>
    </location>
</feature>
<evidence type="ECO:0000313" key="3">
    <source>
        <dbReference type="Proteomes" id="UP001139722"/>
    </source>
</evidence>
<evidence type="ECO:0000256" key="1">
    <source>
        <dbReference type="SAM" id="Phobius"/>
    </source>
</evidence>
<protein>
    <submittedName>
        <fullName evidence="2">Uncharacterized protein</fullName>
    </submittedName>
</protein>
<sequence length="48" mass="5413">MSQPAPRRRRRRRRLSYALLAVQLRRWGLAGIIALTAIGAIIAALTTR</sequence>
<accession>A0A9X2H1U6</accession>
<keyword evidence="1" id="KW-0812">Transmembrane</keyword>
<dbReference type="RefSeq" id="WP_157000042.1">
    <property type="nucleotide sequence ID" value="NZ_BAAANU010000019.1"/>
</dbReference>
<organism evidence="2 3">
    <name type="scientific">Agromyces terreus</name>
    <dbReference type="NCBI Taxonomy" id="424795"/>
    <lineage>
        <taxon>Bacteria</taxon>
        <taxon>Bacillati</taxon>
        <taxon>Actinomycetota</taxon>
        <taxon>Actinomycetes</taxon>
        <taxon>Micrococcales</taxon>
        <taxon>Microbacteriaceae</taxon>
        <taxon>Agromyces</taxon>
    </lineage>
</organism>
<gene>
    <name evidence="2" type="ORF">BJ978_002332</name>
</gene>
<evidence type="ECO:0000313" key="2">
    <source>
        <dbReference type="EMBL" id="MCP2371656.1"/>
    </source>
</evidence>